<evidence type="ECO:0000313" key="2">
    <source>
        <dbReference type="Proteomes" id="UP000722791"/>
    </source>
</evidence>
<dbReference type="AlphaFoldDB" id="A0A8J4G4N8"/>
<comment type="caution">
    <text evidence="1">The sequence shown here is derived from an EMBL/GenBank/DDBJ whole genome shotgun (WGS) entry which is preliminary data.</text>
</comment>
<name>A0A8J4G4N8_9CHLO</name>
<dbReference type="Proteomes" id="UP000722791">
    <property type="component" value="Unassembled WGS sequence"/>
</dbReference>
<evidence type="ECO:0000313" key="1">
    <source>
        <dbReference type="EMBL" id="GIM00018.1"/>
    </source>
</evidence>
<sequence length="155" mass="16895">TQAEVGQLAGEELGRPRAVALGSKPRHASPHGSSMHIYYSCTWLKRRRPIIYAAGRKRASRLLTIVFLRGPGSLLFRGENVFFFSSAVICHTILNLHRAGDKRLSDVRVTGFEGRGDPTGTAFGGEDARGYVLPKHLPSPPNPSGTCPHKLLNPL</sequence>
<accession>A0A8J4G4N8</accession>
<organism evidence="1 2">
    <name type="scientific">Volvox reticuliferus</name>
    <dbReference type="NCBI Taxonomy" id="1737510"/>
    <lineage>
        <taxon>Eukaryota</taxon>
        <taxon>Viridiplantae</taxon>
        <taxon>Chlorophyta</taxon>
        <taxon>core chlorophytes</taxon>
        <taxon>Chlorophyceae</taxon>
        <taxon>CS clade</taxon>
        <taxon>Chlamydomonadales</taxon>
        <taxon>Volvocaceae</taxon>
        <taxon>Volvox</taxon>
    </lineage>
</organism>
<protein>
    <submittedName>
        <fullName evidence="1">Uncharacterized protein</fullName>
    </submittedName>
</protein>
<gene>
    <name evidence="1" type="ORF">Vretimale_5085</name>
</gene>
<proteinExistence type="predicted"/>
<feature type="non-terminal residue" evidence="1">
    <location>
        <position position="1"/>
    </location>
</feature>
<dbReference type="EMBL" id="BNCQ01000007">
    <property type="protein sequence ID" value="GIM00018.1"/>
    <property type="molecule type" value="Genomic_DNA"/>
</dbReference>
<reference evidence="1" key="1">
    <citation type="journal article" date="2021" name="Proc. Natl. Acad. Sci. U.S.A.">
        <title>Three genomes in the algal genus Volvox reveal the fate of a haploid sex-determining region after a transition to homothallism.</title>
        <authorList>
            <person name="Yamamoto K."/>
            <person name="Hamaji T."/>
            <person name="Kawai-Toyooka H."/>
            <person name="Matsuzaki R."/>
            <person name="Takahashi F."/>
            <person name="Nishimura Y."/>
            <person name="Kawachi M."/>
            <person name="Noguchi H."/>
            <person name="Minakuchi Y."/>
            <person name="Umen J.G."/>
            <person name="Toyoda A."/>
            <person name="Nozaki H."/>
        </authorList>
    </citation>
    <scope>NUCLEOTIDE SEQUENCE</scope>
    <source>
        <strain evidence="1">NIES-3785</strain>
    </source>
</reference>